<dbReference type="SMART" id="SM00355">
    <property type="entry name" value="ZnF_C2H2"/>
    <property type="match status" value="6"/>
</dbReference>
<feature type="compositionally biased region" description="Polar residues" evidence="6">
    <location>
        <begin position="248"/>
        <end position="264"/>
    </location>
</feature>
<dbReference type="Proteomes" id="UP001153712">
    <property type="component" value="Chromosome 2"/>
</dbReference>
<evidence type="ECO:0000256" key="1">
    <source>
        <dbReference type="ARBA" id="ARBA00022723"/>
    </source>
</evidence>
<feature type="region of interest" description="Disordered" evidence="6">
    <location>
        <begin position="554"/>
        <end position="573"/>
    </location>
</feature>
<proteinExistence type="predicted"/>
<feature type="domain" description="C2H2-type" evidence="7">
    <location>
        <begin position="790"/>
        <end position="812"/>
    </location>
</feature>
<name>A0A9N9TSE4_PHYSR</name>
<accession>A0A9N9TSE4</accession>
<dbReference type="EMBL" id="OU900095">
    <property type="protein sequence ID" value="CAG9859556.1"/>
    <property type="molecule type" value="Genomic_DNA"/>
</dbReference>
<keyword evidence="9" id="KW-1185">Reference proteome</keyword>
<feature type="domain" description="C2H2-type" evidence="7">
    <location>
        <begin position="920"/>
        <end position="948"/>
    </location>
</feature>
<evidence type="ECO:0000259" key="7">
    <source>
        <dbReference type="PROSITE" id="PS50157"/>
    </source>
</evidence>
<dbReference type="Pfam" id="PF13894">
    <property type="entry name" value="zf-C2H2_4"/>
    <property type="match status" value="1"/>
</dbReference>
<dbReference type="InterPro" id="IPR036236">
    <property type="entry name" value="Znf_C2H2_sf"/>
</dbReference>
<evidence type="ECO:0000256" key="3">
    <source>
        <dbReference type="ARBA" id="ARBA00022771"/>
    </source>
</evidence>
<keyword evidence="1" id="KW-0479">Metal-binding</keyword>
<feature type="compositionally biased region" description="Low complexity" evidence="6">
    <location>
        <begin position="874"/>
        <end position="888"/>
    </location>
</feature>
<feature type="region of interest" description="Disordered" evidence="6">
    <location>
        <begin position="839"/>
        <end position="908"/>
    </location>
</feature>
<evidence type="ECO:0000313" key="9">
    <source>
        <dbReference type="Proteomes" id="UP001153712"/>
    </source>
</evidence>
<dbReference type="Gene3D" id="3.30.160.60">
    <property type="entry name" value="Classic Zinc Finger"/>
    <property type="match status" value="2"/>
</dbReference>
<evidence type="ECO:0000256" key="6">
    <source>
        <dbReference type="SAM" id="MobiDB-lite"/>
    </source>
</evidence>
<dbReference type="InterPro" id="IPR013087">
    <property type="entry name" value="Znf_C2H2_type"/>
</dbReference>
<evidence type="ECO:0000256" key="5">
    <source>
        <dbReference type="PROSITE-ProRule" id="PRU00042"/>
    </source>
</evidence>
<dbReference type="GO" id="GO:0008270">
    <property type="term" value="F:zinc ion binding"/>
    <property type="evidence" value="ECO:0007669"/>
    <property type="project" value="UniProtKB-KW"/>
</dbReference>
<dbReference type="AlphaFoldDB" id="A0A9N9TSE4"/>
<dbReference type="PROSITE" id="PS00028">
    <property type="entry name" value="ZINC_FINGER_C2H2_1"/>
    <property type="match status" value="4"/>
</dbReference>
<reference evidence="8" key="1">
    <citation type="submission" date="2022-01" db="EMBL/GenBank/DDBJ databases">
        <authorList>
            <person name="King R."/>
        </authorList>
    </citation>
    <scope>NUCLEOTIDE SEQUENCE</scope>
</reference>
<dbReference type="PROSITE" id="PS50157">
    <property type="entry name" value="ZINC_FINGER_C2H2_2"/>
    <property type="match status" value="4"/>
</dbReference>
<dbReference type="PANTHER" id="PTHR24379:SF121">
    <property type="entry name" value="C2H2-TYPE DOMAIN-CONTAINING PROTEIN"/>
    <property type="match status" value="1"/>
</dbReference>
<evidence type="ECO:0000256" key="2">
    <source>
        <dbReference type="ARBA" id="ARBA00022737"/>
    </source>
</evidence>
<gene>
    <name evidence="8" type="ORF">PHYEVI_LOCUS5930</name>
</gene>
<keyword evidence="2" id="KW-0677">Repeat</keyword>
<dbReference type="PANTHER" id="PTHR24379">
    <property type="entry name" value="KRAB AND ZINC FINGER DOMAIN-CONTAINING"/>
    <property type="match status" value="1"/>
</dbReference>
<keyword evidence="4" id="KW-0862">Zinc</keyword>
<protein>
    <recommendedName>
        <fullName evidence="7">C2H2-type domain-containing protein</fullName>
    </recommendedName>
</protein>
<keyword evidence="3 5" id="KW-0863">Zinc-finger</keyword>
<dbReference type="Pfam" id="PF00096">
    <property type="entry name" value="zf-C2H2"/>
    <property type="match status" value="1"/>
</dbReference>
<evidence type="ECO:0000313" key="8">
    <source>
        <dbReference type="EMBL" id="CAG9859556.1"/>
    </source>
</evidence>
<feature type="domain" description="C2H2-type" evidence="7">
    <location>
        <begin position="730"/>
        <end position="757"/>
    </location>
</feature>
<feature type="domain" description="C2H2-type" evidence="7">
    <location>
        <begin position="660"/>
        <end position="687"/>
    </location>
</feature>
<evidence type="ECO:0000256" key="4">
    <source>
        <dbReference type="ARBA" id="ARBA00022833"/>
    </source>
</evidence>
<feature type="compositionally biased region" description="Polar residues" evidence="6">
    <location>
        <begin position="860"/>
        <end position="869"/>
    </location>
</feature>
<dbReference type="OrthoDB" id="6744513at2759"/>
<dbReference type="SUPFAM" id="SSF57667">
    <property type="entry name" value="beta-beta-alpha zinc fingers"/>
    <property type="match status" value="2"/>
</dbReference>
<feature type="region of interest" description="Disordered" evidence="6">
    <location>
        <begin position="242"/>
        <end position="265"/>
    </location>
</feature>
<feature type="region of interest" description="Disordered" evidence="6">
    <location>
        <begin position="598"/>
        <end position="653"/>
    </location>
</feature>
<feature type="compositionally biased region" description="Polar residues" evidence="6">
    <location>
        <begin position="628"/>
        <end position="640"/>
    </location>
</feature>
<organism evidence="8 9">
    <name type="scientific">Phyllotreta striolata</name>
    <name type="common">Striped flea beetle</name>
    <name type="synonym">Crioceris striolata</name>
    <dbReference type="NCBI Taxonomy" id="444603"/>
    <lineage>
        <taxon>Eukaryota</taxon>
        <taxon>Metazoa</taxon>
        <taxon>Ecdysozoa</taxon>
        <taxon>Arthropoda</taxon>
        <taxon>Hexapoda</taxon>
        <taxon>Insecta</taxon>
        <taxon>Pterygota</taxon>
        <taxon>Neoptera</taxon>
        <taxon>Endopterygota</taxon>
        <taxon>Coleoptera</taxon>
        <taxon>Polyphaga</taxon>
        <taxon>Cucujiformia</taxon>
        <taxon>Chrysomeloidea</taxon>
        <taxon>Chrysomelidae</taxon>
        <taxon>Galerucinae</taxon>
        <taxon>Alticini</taxon>
        <taxon>Phyllotreta</taxon>
    </lineage>
</organism>
<sequence>MANVFPFNIIKSGVVEDGVVWENQLDSQATSPLNFVNGEVSLVESINESYISAVEENETQYLSALEVTNENSLEDMPDLTLTESKLNVEESVGFENPTVENENNFALTDSGEVVIFNVEGSDELYGIQFAEDGDGNIHKYQFQFRKTEDGQLEAMAETIQFLPNDEEGPAFTMDSKKEHTVEVDDEIENDFNHKVYLEDNMEANNLLMTKTEGSIEQNEDIFKEQEDNPSKDSLMVFISGEQLDDEQQTTLTDEVNNQSSLSNKNEIELESHDILNDLNDDQPSEDLYNAPDILSNQDQQETIITYQQNSDVEENSCDGNLDINPTQTIEMDNIEGSNVIVMRKDQHISEFEDYEIVEGLPITADEEISEEASLEDDPAQEIVYTETAILPLQKTASSKTTNILKQPVCSSTPKIESHDQKTIFYYMIANTDQKENLNTLSNPRSLLKNNVEKAVNNDESLKKVQRESPLEKRYARSKEAMQAKMFNNFINRTTIQHAPIRQTRLPRKQEIKPVDTRSDEEIIVKEVMVSSKGFIESSERLKNLDKLEVTSIVELSDSDEESDPKENKQNGIENDQLCDKLLFDNLNSNVIEILQSDDDAESEAKPADDQPANPSEDNSKRNGDCQLVPSSKPAQESYPQKRNKAGEVTNKPPGVTSKEIICPYCPKTFPNQNSLSTHVQHHKLENTVRKYQKFTEADYKHKCDRCDEKFKNNILLKRHSCKTKPPDQKHVCGVCSKSFKDPPELKNHKKVHVKENLMIATNTVTISPKKFLPRPSTGAFRAPSNPAPAFKCKECSKVCSSKNLLLIHEKSHRKFTCVSCSAQFGSKLLLDTHVRTKCVKSTPAERSRRSSIRGAPSMMINRNSCNIPTKWTPKSKSGTASQSSSRGTTPRKALPTAGPSKAVTPKTPKRTLLNAFGIKSQCNVCSKNFNSVSDLLRHNAKEHGHFTPDKSVLQPKKKTLVKPIMAHQGLKVQQRFMKVFQQSKPIDEKDASEN</sequence>